<proteinExistence type="predicted"/>
<gene>
    <name evidence="1" type="ORF">RF11_15574</name>
</gene>
<evidence type="ECO:0000313" key="1">
    <source>
        <dbReference type="EMBL" id="KII61317.1"/>
    </source>
</evidence>
<dbReference type="Proteomes" id="UP000031668">
    <property type="component" value="Unassembled WGS sequence"/>
</dbReference>
<keyword evidence="2" id="KW-1185">Reference proteome</keyword>
<protein>
    <submittedName>
        <fullName evidence="1">Uncharacterized protein</fullName>
    </submittedName>
</protein>
<dbReference type="AlphaFoldDB" id="A0A0C2IWS6"/>
<evidence type="ECO:0000313" key="2">
    <source>
        <dbReference type="Proteomes" id="UP000031668"/>
    </source>
</evidence>
<organism evidence="1 2">
    <name type="scientific">Thelohanellus kitauei</name>
    <name type="common">Myxosporean</name>
    <dbReference type="NCBI Taxonomy" id="669202"/>
    <lineage>
        <taxon>Eukaryota</taxon>
        <taxon>Metazoa</taxon>
        <taxon>Cnidaria</taxon>
        <taxon>Myxozoa</taxon>
        <taxon>Myxosporea</taxon>
        <taxon>Bivalvulida</taxon>
        <taxon>Platysporina</taxon>
        <taxon>Myxobolidae</taxon>
        <taxon>Thelohanellus</taxon>
    </lineage>
</organism>
<reference evidence="1 2" key="1">
    <citation type="journal article" date="2014" name="Genome Biol. Evol.">
        <title>The genome of the myxosporean Thelohanellus kitauei shows adaptations to nutrient acquisition within its fish host.</title>
        <authorList>
            <person name="Yang Y."/>
            <person name="Xiong J."/>
            <person name="Zhou Z."/>
            <person name="Huo F."/>
            <person name="Miao W."/>
            <person name="Ran C."/>
            <person name="Liu Y."/>
            <person name="Zhang J."/>
            <person name="Feng J."/>
            <person name="Wang M."/>
            <person name="Wang M."/>
            <person name="Wang L."/>
            <person name="Yao B."/>
        </authorList>
    </citation>
    <scope>NUCLEOTIDE SEQUENCE [LARGE SCALE GENOMIC DNA]</scope>
    <source>
        <strain evidence="1">Wuqing</strain>
    </source>
</reference>
<accession>A0A0C2IWS6</accession>
<comment type="caution">
    <text evidence="1">The sequence shown here is derived from an EMBL/GenBank/DDBJ whole genome shotgun (WGS) entry which is preliminary data.</text>
</comment>
<name>A0A0C2IWS6_THEKT</name>
<dbReference type="EMBL" id="JWZT01005340">
    <property type="protein sequence ID" value="KII61317.1"/>
    <property type="molecule type" value="Genomic_DNA"/>
</dbReference>
<sequence length="172" mass="20303">MIALAKLEQHFKINDCLIPERFKWYLESMKFLTFKTVLNMLQYSCSSFQCRTERKTQSHQEIVDTKISLLFDNSLLATVFAQKIPDETIRTLYGLFFTKFGVYATESQNNVVYYGINPSIGRKRFHKNTMDLSSDENEHFPAQFNHVKILCSKCKHILKFSRHTFKQLIWAI</sequence>